<reference evidence="2 3" key="1">
    <citation type="submission" date="2023-06" db="EMBL/GenBank/DDBJ databases">
        <title>Sporosarcina sp. nov., isolated from Korean traditional fermented seafood 'Jeotgal'.</title>
        <authorList>
            <person name="Yang A.I."/>
            <person name="Shin N.-R."/>
        </authorList>
    </citation>
    <scope>NUCLEOTIDE SEQUENCE [LARGE SCALE GENOMIC DNA]</scope>
    <source>
        <strain evidence="2 3">KCTC13119</strain>
    </source>
</reference>
<gene>
    <name evidence="2" type="ORF">QT711_14660</name>
</gene>
<dbReference type="Proteomes" id="UP001282284">
    <property type="component" value="Unassembled WGS sequence"/>
</dbReference>
<sequence>MKKIYMFFVFSLFMLFGFSPEQPVDLNVTIKKLPNKIELSWSNIKQADNYVIYSNDTLLYSGDKNKFMHEGLKDGDYLEYDIFAVNSKGDILTNNHIKTSVVHPKHKSTIGIDIISSFNSVKVDWYDLSNATSYLISVDGGEFHTVTKSEFILQDLYASEEYNMVIFAEDQSNKTKSKEEQKGDHYISLPVQTTQEYTGISLEDYLSKKGNKFSVKAVGNVSTIKHRTFISPDPFKFTFNNTTLQCGKGDGRSFSATKGTSRTEVYTSVDWDTLEYGFSKYVYPSVLYNSNCDSSSANSKTSSSSGIGLGIKYINASEAGFHVTHRAKSPHTLLGVPLPDIYYYYDLTIAKNGATYMYGSHDQFPWHEIYRQNKGGTWTSLYTFSPKKGAGDAWKLLGVWPNQSINVYDPR</sequence>
<dbReference type="InterPro" id="IPR013783">
    <property type="entry name" value="Ig-like_fold"/>
</dbReference>
<proteinExistence type="predicted"/>
<accession>A0ABU4GDI7</accession>
<feature type="chain" id="PRO_5046158155" evidence="1">
    <location>
        <begin position="22"/>
        <end position="411"/>
    </location>
</feature>
<evidence type="ECO:0000256" key="1">
    <source>
        <dbReference type="SAM" id="SignalP"/>
    </source>
</evidence>
<keyword evidence="1" id="KW-0732">Signal</keyword>
<evidence type="ECO:0000313" key="2">
    <source>
        <dbReference type="EMBL" id="MDW0114437.1"/>
    </source>
</evidence>
<feature type="signal peptide" evidence="1">
    <location>
        <begin position="1"/>
        <end position="21"/>
    </location>
</feature>
<dbReference type="Gene3D" id="2.60.40.10">
    <property type="entry name" value="Immunoglobulins"/>
    <property type="match status" value="1"/>
</dbReference>
<protein>
    <submittedName>
        <fullName evidence="2">DUF3238 domain-containing protein</fullName>
    </submittedName>
</protein>
<dbReference type="RefSeq" id="WP_317945487.1">
    <property type="nucleotide sequence ID" value="NZ_JAUBDI010000016.1"/>
</dbReference>
<organism evidence="2 3">
    <name type="scientific">Sporosarcina saromensis</name>
    <dbReference type="NCBI Taxonomy" id="359365"/>
    <lineage>
        <taxon>Bacteria</taxon>
        <taxon>Bacillati</taxon>
        <taxon>Bacillota</taxon>
        <taxon>Bacilli</taxon>
        <taxon>Bacillales</taxon>
        <taxon>Caryophanaceae</taxon>
        <taxon>Sporosarcina</taxon>
    </lineage>
</organism>
<keyword evidence="3" id="KW-1185">Reference proteome</keyword>
<comment type="caution">
    <text evidence="2">The sequence shown here is derived from an EMBL/GenBank/DDBJ whole genome shotgun (WGS) entry which is preliminary data.</text>
</comment>
<name>A0ABU4GDI7_9BACL</name>
<evidence type="ECO:0000313" key="3">
    <source>
        <dbReference type="Proteomes" id="UP001282284"/>
    </source>
</evidence>
<dbReference type="EMBL" id="JAUBDI010000016">
    <property type="protein sequence ID" value="MDW0114437.1"/>
    <property type="molecule type" value="Genomic_DNA"/>
</dbReference>
<dbReference type="Pfam" id="PF11579">
    <property type="entry name" value="DUF3238"/>
    <property type="match status" value="1"/>
</dbReference>
<dbReference type="InterPro" id="IPR021631">
    <property type="entry name" value="DUF3238"/>
</dbReference>